<gene>
    <name evidence="3" type="ORF">RHSIM_Rhsim02G0173000</name>
</gene>
<reference evidence="3" key="1">
    <citation type="submission" date="2019-11" db="EMBL/GenBank/DDBJ databases">
        <authorList>
            <person name="Liu Y."/>
            <person name="Hou J."/>
            <person name="Li T.-Q."/>
            <person name="Guan C.-H."/>
            <person name="Wu X."/>
            <person name="Wu H.-Z."/>
            <person name="Ling F."/>
            <person name="Zhang R."/>
            <person name="Shi X.-G."/>
            <person name="Ren J.-P."/>
            <person name="Chen E.-F."/>
            <person name="Sun J.-M."/>
        </authorList>
    </citation>
    <scope>NUCLEOTIDE SEQUENCE</scope>
    <source>
        <strain evidence="3">Adult_tree_wgs_1</strain>
        <tissue evidence="3">Leaves</tissue>
    </source>
</reference>
<proteinExistence type="inferred from homology"/>
<comment type="similarity">
    <text evidence="1">Belongs to the Whirly family.</text>
</comment>
<dbReference type="GO" id="GO:0006952">
    <property type="term" value="P:defense response"/>
    <property type="evidence" value="ECO:0007669"/>
    <property type="project" value="InterPro"/>
</dbReference>
<dbReference type="InterPro" id="IPR009044">
    <property type="entry name" value="ssDNA-bd_transcriptional_reg"/>
</dbReference>
<evidence type="ECO:0000313" key="4">
    <source>
        <dbReference type="Proteomes" id="UP000626092"/>
    </source>
</evidence>
<dbReference type="GO" id="GO:0006355">
    <property type="term" value="P:regulation of DNA-templated transcription"/>
    <property type="evidence" value="ECO:0007669"/>
    <property type="project" value="InterPro"/>
</dbReference>
<keyword evidence="2" id="KW-0809">Transit peptide</keyword>
<dbReference type="GO" id="GO:0003697">
    <property type="term" value="F:single-stranded DNA binding"/>
    <property type="evidence" value="ECO:0007669"/>
    <property type="project" value="InterPro"/>
</dbReference>
<dbReference type="AlphaFoldDB" id="A0A834HIW6"/>
<dbReference type="PANTHER" id="PTHR31745:SF1">
    <property type="entry name" value="SINGLE-STRANDED DNA-BINDING PROTEIN WHY2, MITOCHONDRIAL"/>
    <property type="match status" value="1"/>
</dbReference>
<evidence type="ECO:0000256" key="2">
    <source>
        <dbReference type="ARBA" id="ARBA00022946"/>
    </source>
</evidence>
<dbReference type="SUPFAM" id="SSF54447">
    <property type="entry name" value="ssDNA-binding transcriptional regulator domain"/>
    <property type="match status" value="1"/>
</dbReference>
<dbReference type="OrthoDB" id="511009at2759"/>
<dbReference type="EMBL" id="WJXA01000002">
    <property type="protein sequence ID" value="KAF7151794.1"/>
    <property type="molecule type" value="Genomic_DNA"/>
</dbReference>
<accession>A0A834HIW6</accession>
<dbReference type="Gene3D" id="2.30.31.10">
    <property type="entry name" value="Transcriptional Coactivator Pc4, Chain A"/>
    <property type="match status" value="1"/>
</dbReference>
<dbReference type="InterPro" id="IPR013742">
    <property type="entry name" value="Whirly"/>
</dbReference>
<dbReference type="PANTHER" id="PTHR31745">
    <property type="entry name" value="SINGLE-STRANDED DNA-BINDING PROTEIN WHY2, MITOCHONDRIAL"/>
    <property type="match status" value="1"/>
</dbReference>
<sequence>MLMNGKEFNERMTFNLHEYQWHLLSEVKGNSFENLKVHSQYVTSVVGDMIIHLSHMNQLSKRNSLAKDVGEAFSLHDGMFRAGISTATETFSAHGKFAGGIVAPYTVYKGKAALSAAPVLPTFSKLDSGGLKVHRRGTIMLTFWPASGERKYDWEKRQRFALSATEVGSLISLASKDSCEFFHDPSMLSSNAGQVRKTLSVKPNDSGYFISLSVVNNIQKTNDRFSVPVTSAEFAVMRTAFSFALPHLMGWDRYTSLLPKNMSESPLKVSSPLLMDSEWDR</sequence>
<evidence type="ECO:0000256" key="1">
    <source>
        <dbReference type="ARBA" id="ARBA00006061"/>
    </source>
</evidence>
<evidence type="ECO:0008006" key="5">
    <source>
        <dbReference type="Google" id="ProtNLM"/>
    </source>
</evidence>
<name>A0A834HIW6_RHOSS</name>
<keyword evidence="4" id="KW-1185">Reference proteome</keyword>
<evidence type="ECO:0000313" key="3">
    <source>
        <dbReference type="EMBL" id="KAF7151794.1"/>
    </source>
</evidence>
<protein>
    <recommendedName>
        <fullName evidence="5">Single-stranded DNA-bindig protein WHY2, mitochondrial</fullName>
    </recommendedName>
</protein>
<dbReference type="Pfam" id="PF08536">
    <property type="entry name" value="Whirly"/>
    <property type="match status" value="1"/>
</dbReference>
<comment type="caution">
    <text evidence="3">The sequence shown here is derived from an EMBL/GenBank/DDBJ whole genome shotgun (WGS) entry which is preliminary data.</text>
</comment>
<dbReference type="Proteomes" id="UP000626092">
    <property type="component" value="Unassembled WGS sequence"/>
</dbReference>
<organism evidence="3 4">
    <name type="scientific">Rhododendron simsii</name>
    <name type="common">Sims's rhododendron</name>
    <dbReference type="NCBI Taxonomy" id="118357"/>
    <lineage>
        <taxon>Eukaryota</taxon>
        <taxon>Viridiplantae</taxon>
        <taxon>Streptophyta</taxon>
        <taxon>Embryophyta</taxon>
        <taxon>Tracheophyta</taxon>
        <taxon>Spermatophyta</taxon>
        <taxon>Magnoliopsida</taxon>
        <taxon>eudicotyledons</taxon>
        <taxon>Gunneridae</taxon>
        <taxon>Pentapetalae</taxon>
        <taxon>asterids</taxon>
        <taxon>Ericales</taxon>
        <taxon>Ericaceae</taxon>
        <taxon>Ericoideae</taxon>
        <taxon>Rhodoreae</taxon>
        <taxon>Rhododendron</taxon>
    </lineage>
</organism>